<protein>
    <submittedName>
        <fullName evidence="2">Uncharacterized protein</fullName>
    </submittedName>
</protein>
<evidence type="ECO:0000313" key="3">
    <source>
        <dbReference type="Proteomes" id="UP000738349"/>
    </source>
</evidence>
<dbReference type="Proteomes" id="UP000738349">
    <property type="component" value="Unassembled WGS sequence"/>
</dbReference>
<feature type="region of interest" description="Disordered" evidence="1">
    <location>
        <begin position="182"/>
        <end position="208"/>
    </location>
</feature>
<proteinExistence type="predicted"/>
<reference evidence="2" key="1">
    <citation type="journal article" date="2021" name="Nat. Commun.">
        <title>Genetic determinants of endophytism in the Arabidopsis root mycobiome.</title>
        <authorList>
            <person name="Mesny F."/>
            <person name="Miyauchi S."/>
            <person name="Thiergart T."/>
            <person name="Pickel B."/>
            <person name="Atanasova L."/>
            <person name="Karlsson M."/>
            <person name="Huettel B."/>
            <person name="Barry K.W."/>
            <person name="Haridas S."/>
            <person name="Chen C."/>
            <person name="Bauer D."/>
            <person name="Andreopoulos W."/>
            <person name="Pangilinan J."/>
            <person name="LaButti K."/>
            <person name="Riley R."/>
            <person name="Lipzen A."/>
            <person name="Clum A."/>
            <person name="Drula E."/>
            <person name="Henrissat B."/>
            <person name="Kohler A."/>
            <person name="Grigoriev I.V."/>
            <person name="Martin F.M."/>
            <person name="Hacquard S."/>
        </authorList>
    </citation>
    <scope>NUCLEOTIDE SEQUENCE</scope>
    <source>
        <strain evidence="2">MPI-CAGE-AT-0147</strain>
    </source>
</reference>
<evidence type="ECO:0000256" key="1">
    <source>
        <dbReference type="SAM" id="MobiDB-lite"/>
    </source>
</evidence>
<evidence type="ECO:0000313" key="2">
    <source>
        <dbReference type="EMBL" id="KAH7111456.1"/>
    </source>
</evidence>
<dbReference type="EMBL" id="JAGMUV010000041">
    <property type="protein sequence ID" value="KAH7111456.1"/>
    <property type="molecule type" value="Genomic_DNA"/>
</dbReference>
<accession>A0A9P9D2F4</accession>
<keyword evidence="3" id="KW-1185">Reference proteome</keyword>
<dbReference type="AlphaFoldDB" id="A0A9P9D2F4"/>
<comment type="caution">
    <text evidence="2">The sequence shown here is derived from an EMBL/GenBank/DDBJ whole genome shotgun (WGS) entry which is preliminary data.</text>
</comment>
<organism evidence="2 3">
    <name type="scientific">Dactylonectria macrodidyma</name>
    <dbReference type="NCBI Taxonomy" id="307937"/>
    <lineage>
        <taxon>Eukaryota</taxon>
        <taxon>Fungi</taxon>
        <taxon>Dikarya</taxon>
        <taxon>Ascomycota</taxon>
        <taxon>Pezizomycotina</taxon>
        <taxon>Sordariomycetes</taxon>
        <taxon>Hypocreomycetidae</taxon>
        <taxon>Hypocreales</taxon>
        <taxon>Nectriaceae</taxon>
        <taxon>Dactylonectria</taxon>
    </lineage>
</organism>
<gene>
    <name evidence="2" type="ORF">EDB81DRAFT_768621</name>
</gene>
<name>A0A9P9D2F4_9HYPO</name>
<sequence>MLEGRSGCVRLGACSNDERSCATVNTAAPWNAQQPRLPCCCNAPRIADFISFSVATFHIQYVDLIIMLIYLERAYPTLKNDGQGASVYAVQDSRRLAQSRVQICQRWSHELVGEALAAQFRHLGRGNFPDRDALLELLGWDLAVTKEQFDKTYAGLCYEMRVHGSWPATAAIWATKAHDPRANHAIHKPPHGSSRHRKTDHHNSGLAV</sequence>
<feature type="compositionally biased region" description="Basic residues" evidence="1">
    <location>
        <begin position="184"/>
        <end position="200"/>
    </location>
</feature>